<accession>A0A841HD54</accession>
<protein>
    <submittedName>
        <fullName evidence="1">Uncharacterized protein</fullName>
    </submittedName>
</protein>
<name>A0A841HD54_HALSI</name>
<evidence type="ECO:0000313" key="1">
    <source>
        <dbReference type="EMBL" id="MBB6090991.1"/>
    </source>
</evidence>
<comment type="caution">
    <text evidence="1">The sequence shown here is derived from an EMBL/GenBank/DDBJ whole genome shotgun (WGS) entry which is preliminary data.</text>
</comment>
<gene>
    <name evidence="1" type="ORF">HNR49_002381</name>
</gene>
<reference evidence="1" key="1">
    <citation type="submission" date="2020-08" db="EMBL/GenBank/DDBJ databases">
        <title>Genomic Encyclopedia of Type Strains, Phase IV (KMG-IV): sequencing the most valuable type-strain genomes for metagenomic binning, comparative biology and taxonomic classification.</title>
        <authorList>
            <person name="Goeker M."/>
        </authorList>
    </citation>
    <scope>NUCLEOTIDE SEQUENCE</scope>
    <source>
        <strain evidence="1">DSM 669</strain>
    </source>
</reference>
<proteinExistence type="predicted"/>
<sequence>MNQREANAVARELEERVFDGDGYAYDIDVESVNSIPDYTAAIREIVVSGIPIYTTDGFETVEEYLLEVSSDNA</sequence>
<dbReference type="EMBL" id="JACHGX010000015">
    <property type="protein sequence ID" value="MBB6090991.1"/>
    <property type="molecule type" value="Genomic_DNA"/>
</dbReference>
<dbReference type="AlphaFoldDB" id="A0A841HD54"/>
<dbReference type="GeneID" id="25139004"/>
<dbReference type="RefSeq" id="WP_231851047.1">
    <property type="nucleotide sequence ID" value="NZ_JACHGX010000015.1"/>
</dbReference>
<organism evidence="1 2">
    <name type="scientific">Halobacterium salinarum</name>
    <name type="common">Halobacterium halobium</name>
    <dbReference type="NCBI Taxonomy" id="2242"/>
    <lineage>
        <taxon>Archaea</taxon>
        <taxon>Methanobacteriati</taxon>
        <taxon>Methanobacteriota</taxon>
        <taxon>Stenosarchaea group</taxon>
        <taxon>Halobacteria</taxon>
        <taxon>Halobacteriales</taxon>
        <taxon>Halobacteriaceae</taxon>
        <taxon>Halobacterium</taxon>
    </lineage>
</organism>
<dbReference type="Proteomes" id="UP000642919">
    <property type="component" value="Unassembled WGS sequence"/>
</dbReference>
<evidence type="ECO:0000313" key="2">
    <source>
        <dbReference type="Proteomes" id="UP000642919"/>
    </source>
</evidence>